<dbReference type="EMBL" id="AVOT02036624">
    <property type="protein sequence ID" value="MBW0531177.1"/>
    <property type="molecule type" value="Genomic_DNA"/>
</dbReference>
<accession>A0A9Q3I8Q7</accession>
<keyword evidence="3" id="KW-1185">Reference proteome</keyword>
<dbReference type="Pfam" id="PF17921">
    <property type="entry name" value="Integrase_H2C2"/>
    <property type="match status" value="1"/>
</dbReference>
<name>A0A9Q3I8Q7_9BASI</name>
<sequence>MKTPNRNILRVQIFIQKYRVNITIAHKSGTINKNTDGLRRWALENTPENPEGVPQKKLKKFHILCQLLIKYCKHPSSYLKLDVVWKKSYDEGRLQLLDGIIYHRTINTCFMNFIDKTLINTILHECHDSVLSGNLSEDRTLERVKAPSWWPNWRKDVPEYFPTYDRCQEENKATGKRFVMKIKIQEAKSLWEIAHMNWVTALPPGDSSFNAFQYELKGTVNPNDLTMSWR</sequence>
<dbReference type="InterPro" id="IPR041588">
    <property type="entry name" value="Integrase_H2C2"/>
</dbReference>
<evidence type="ECO:0000313" key="3">
    <source>
        <dbReference type="Proteomes" id="UP000765509"/>
    </source>
</evidence>
<evidence type="ECO:0000313" key="2">
    <source>
        <dbReference type="EMBL" id="MBW0531177.1"/>
    </source>
</evidence>
<gene>
    <name evidence="2" type="ORF">O181_070892</name>
</gene>
<dbReference type="Proteomes" id="UP000765509">
    <property type="component" value="Unassembled WGS sequence"/>
</dbReference>
<proteinExistence type="predicted"/>
<feature type="domain" description="Integrase zinc-binding" evidence="1">
    <location>
        <begin position="114"/>
        <end position="172"/>
    </location>
</feature>
<protein>
    <recommendedName>
        <fullName evidence="1">Integrase zinc-binding domain-containing protein</fullName>
    </recommendedName>
</protein>
<comment type="caution">
    <text evidence="2">The sequence shown here is derived from an EMBL/GenBank/DDBJ whole genome shotgun (WGS) entry which is preliminary data.</text>
</comment>
<evidence type="ECO:0000259" key="1">
    <source>
        <dbReference type="Pfam" id="PF17921"/>
    </source>
</evidence>
<dbReference type="AlphaFoldDB" id="A0A9Q3I8Q7"/>
<dbReference type="Gene3D" id="1.10.340.70">
    <property type="match status" value="1"/>
</dbReference>
<reference evidence="2" key="1">
    <citation type="submission" date="2021-03" db="EMBL/GenBank/DDBJ databases">
        <title>Draft genome sequence of rust myrtle Austropuccinia psidii MF-1, a brazilian biotype.</title>
        <authorList>
            <person name="Quecine M.C."/>
            <person name="Pachon D.M.R."/>
            <person name="Bonatelli M.L."/>
            <person name="Correr F.H."/>
            <person name="Franceschini L.M."/>
            <person name="Leite T.F."/>
            <person name="Margarido G.R.A."/>
            <person name="Almeida C.A."/>
            <person name="Ferrarezi J.A."/>
            <person name="Labate C.A."/>
        </authorList>
    </citation>
    <scope>NUCLEOTIDE SEQUENCE</scope>
    <source>
        <strain evidence="2">MF-1</strain>
    </source>
</reference>
<organism evidence="2 3">
    <name type="scientific">Austropuccinia psidii MF-1</name>
    <dbReference type="NCBI Taxonomy" id="1389203"/>
    <lineage>
        <taxon>Eukaryota</taxon>
        <taxon>Fungi</taxon>
        <taxon>Dikarya</taxon>
        <taxon>Basidiomycota</taxon>
        <taxon>Pucciniomycotina</taxon>
        <taxon>Pucciniomycetes</taxon>
        <taxon>Pucciniales</taxon>
        <taxon>Sphaerophragmiaceae</taxon>
        <taxon>Austropuccinia</taxon>
    </lineage>
</organism>